<dbReference type="InterPro" id="IPR021401">
    <property type="entry name" value="DUF3040"/>
</dbReference>
<dbReference type="Pfam" id="PF11239">
    <property type="entry name" value="DUF3040"/>
    <property type="match status" value="1"/>
</dbReference>
<evidence type="ECO:0000313" key="2">
    <source>
        <dbReference type="EMBL" id="MDD7967036.1"/>
    </source>
</evidence>
<keyword evidence="1" id="KW-0472">Membrane</keyword>
<dbReference type="Proteomes" id="UP001300763">
    <property type="component" value="Unassembled WGS sequence"/>
</dbReference>
<accession>A0ABT5SY20</accession>
<sequence length="119" mass="13161">MTMPGLPEPSEPRPLSDREERALLDLEARLAGDDPALSMRLRPTATWRSHLSDRVVNLVIQVAVVVVVLVVVLPGPWAAALVAVTLMVVPGTISLHLSRREYRERRERRAHPESTGEAS</sequence>
<protein>
    <submittedName>
        <fullName evidence="2">DUF3040 domain-containing protein</fullName>
    </submittedName>
</protein>
<dbReference type="RefSeq" id="WP_274201570.1">
    <property type="nucleotide sequence ID" value="NZ_JAQZAO010000007.1"/>
</dbReference>
<dbReference type="EMBL" id="JAQZAO010000007">
    <property type="protein sequence ID" value="MDD7967036.1"/>
    <property type="molecule type" value="Genomic_DNA"/>
</dbReference>
<keyword evidence="1" id="KW-1133">Transmembrane helix</keyword>
<reference evidence="2 3" key="1">
    <citation type="submission" date="2023-02" db="EMBL/GenBank/DDBJ databases">
        <title>Genome sequencing required for Actinomycetospora new species description.</title>
        <authorList>
            <person name="Saimee Y."/>
            <person name="Duangmal K."/>
        </authorList>
    </citation>
    <scope>NUCLEOTIDE SEQUENCE [LARGE SCALE GENOMIC DNA]</scope>
    <source>
        <strain evidence="2 3">DW7H6</strain>
    </source>
</reference>
<evidence type="ECO:0000313" key="3">
    <source>
        <dbReference type="Proteomes" id="UP001300763"/>
    </source>
</evidence>
<gene>
    <name evidence="2" type="ORF">PGB27_17000</name>
</gene>
<feature type="transmembrane region" description="Helical" evidence="1">
    <location>
        <begin position="79"/>
        <end position="98"/>
    </location>
</feature>
<name>A0ABT5SY20_9PSEU</name>
<keyword evidence="1" id="KW-0812">Transmembrane</keyword>
<feature type="transmembrane region" description="Helical" evidence="1">
    <location>
        <begin position="55"/>
        <end position="73"/>
    </location>
</feature>
<keyword evidence="3" id="KW-1185">Reference proteome</keyword>
<proteinExistence type="predicted"/>
<comment type="caution">
    <text evidence="2">The sequence shown here is derived from an EMBL/GenBank/DDBJ whole genome shotgun (WGS) entry which is preliminary data.</text>
</comment>
<evidence type="ECO:0000256" key="1">
    <source>
        <dbReference type="SAM" id="Phobius"/>
    </source>
</evidence>
<organism evidence="2 3">
    <name type="scientific">Actinomycetospora lemnae</name>
    <dbReference type="NCBI Taxonomy" id="3019891"/>
    <lineage>
        <taxon>Bacteria</taxon>
        <taxon>Bacillati</taxon>
        <taxon>Actinomycetota</taxon>
        <taxon>Actinomycetes</taxon>
        <taxon>Pseudonocardiales</taxon>
        <taxon>Pseudonocardiaceae</taxon>
        <taxon>Actinomycetospora</taxon>
    </lineage>
</organism>